<dbReference type="ExpressionAtlas" id="A0A2K3LJG9">
    <property type="expression patterns" value="baseline"/>
</dbReference>
<gene>
    <name evidence="8" type="ORF">L195_g034617</name>
</gene>
<evidence type="ECO:0000256" key="3">
    <source>
        <dbReference type="ARBA" id="ARBA00022448"/>
    </source>
</evidence>
<dbReference type="STRING" id="57577.A0A2K3LJG9"/>
<sequence>HMVILCVMVLSTQGSYHNDSYLIESCDGAPLLPLLYVITNLAFNISLLSVLKSSSAVVASLVLMLSVPISVYTLSLPLPYLPVGGTSLSPFFLLGCAILVCGLYLYNTTPRLARNSSEDD</sequence>
<evidence type="ECO:0000313" key="8">
    <source>
        <dbReference type="EMBL" id="PNX78639.1"/>
    </source>
</evidence>
<protein>
    <submittedName>
        <fullName evidence="8">Crt 1-like protein</fullName>
    </submittedName>
</protein>
<dbReference type="GO" id="GO:0016020">
    <property type="term" value="C:membrane"/>
    <property type="evidence" value="ECO:0007669"/>
    <property type="project" value="UniProtKB-SubCell"/>
</dbReference>
<evidence type="ECO:0000256" key="7">
    <source>
        <dbReference type="SAM" id="Phobius"/>
    </source>
</evidence>
<comment type="caution">
    <text evidence="8">The sequence shown here is derived from an EMBL/GenBank/DDBJ whole genome shotgun (WGS) entry which is preliminary data.</text>
</comment>
<proteinExistence type="inferred from homology"/>
<feature type="transmembrane region" description="Helical" evidence="7">
    <location>
        <begin position="30"/>
        <end position="50"/>
    </location>
</feature>
<evidence type="ECO:0000256" key="5">
    <source>
        <dbReference type="ARBA" id="ARBA00022989"/>
    </source>
</evidence>
<keyword evidence="5 7" id="KW-1133">Transmembrane helix</keyword>
<organism evidence="8 9">
    <name type="scientific">Trifolium pratense</name>
    <name type="common">Red clover</name>
    <dbReference type="NCBI Taxonomy" id="57577"/>
    <lineage>
        <taxon>Eukaryota</taxon>
        <taxon>Viridiplantae</taxon>
        <taxon>Streptophyta</taxon>
        <taxon>Embryophyta</taxon>
        <taxon>Tracheophyta</taxon>
        <taxon>Spermatophyta</taxon>
        <taxon>Magnoliopsida</taxon>
        <taxon>eudicotyledons</taxon>
        <taxon>Gunneridae</taxon>
        <taxon>Pentapetalae</taxon>
        <taxon>rosids</taxon>
        <taxon>fabids</taxon>
        <taxon>Fabales</taxon>
        <taxon>Fabaceae</taxon>
        <taxon>Papilionoideae</taxon>
        <taxon>50 kb inversion clade</taxon>
        <taxon>NPAAA clade</taxon>
        <taxon>Hologalegina</taxon>
        <taxon>IRL clade</taxon>
        <taxon>Trifolieae</taxon>
        <taxon>Trifolium</taxon>
    </lineage>
</organism>
<comment type="subcellular location">
    <subcellularLocation>
        <location evidence="1">Membrane</location>
        <topology evidence="1">Multi-pass membrane protein</topology>
    </subcellularLocation>
</comment>
<feature type="non-terminal residue" evidence="8">
    <location>
        <position position="1"/>
    </location>
</feature>
<feature type="transmembrane region" description="Helical" evidence="7">
    <location>
        <begin position="57"/>
        <end position="76"/>
    </location>
</feature>
<evidence type="ECO:0000256" key="1">
    <source>
        <dbReference type="ARBA" id="ARBA00004141"/>
    </source>
</evidence>
<keyword evidence="3" id="KW-0813">Transport</keyword>
<comment type="similarity">
    <text evidence="2">Belongs to the CRT-like transporter family.</text>
</comment>
<keyword evidence="6 7" id="KW-0472">Membrane</keyword>
<dbReference type="Proteomes" id="UP000236291">
    <property type="component" value="Unassembled WGS sequence"/>
</dbReference>
<feature type="transmembrane region" description="Helical" evidence="7">
    <location>
        <begin position="88"/>
        <end position="106"/>
    </location>
</feature>
<keyword evidence="4 7" id="KW-0812">Transmembrane</keyword>
<accession>A0A2K3LJG9</accession>
<dbReference type="EMBL" id="ASHM01034474">
    <property type="protein sequence ID" value="PNX78639.1"/>
    <property type="molecule type" value="Genomic_DNA"/>
</dbReference>
<dbReference type="Pfam" id="PF08627">
    <property type="entry name" value="CRT-like"/>
    <property type="match status" value="1"/>
</dbReference>
<evidence type="ECO:0000256" key="2">
    <source>
        <dbReference type="ARBA" id="ARBA00006690"/>
    </source>
</evidence>
<evidence type="ECO:0000256" key="6">
    <source>
        <dbReference type="ARBA" id="ARBA00023136"/>
    </source>
</evidence>
<dbReference type="PANTHER" id="PTHR31326:SF1">
    <property type="entry name" value="PROTEIN CLT2, CHLOROPLASTIC"/>
    <property type="match status" value="1"/>
</dbReference>
<dbReference type="InterPro" id="IPR013936">
    <property type="entry name" value="CRT-like"/>
</dbReference>
<evidence type="ECO:0000313" key="9">
    <source>
        <dbReference type="Proteomes" id="UP000236291"/>
    </source>
</evidence>
<name>A0A2K3LJG9_TRIPR</name>
<reference evidence="8 9" key="1">
    <citation type="journal article" date="2014" name="Am. J. Bot.">
        <title>Genome assembly and annotation for red clover (Trifolium pratense; Fabaceae).</title>
        <authorList>
            <person name="Istvanek J."/>
            <person name="Jaros M."/>
            <person name="Krenek A."/>
            <person name="Repkova J."/>
        </authorList>
    </citation>
    <scope>NUCLEOTIDE SEQUENCE [LARGE SCALE GENOMIC DNA]</scope>
    <source>
        <strain evidence="9">cv. Tatra</strain>
        <tissue evidence="8">Young leaves</tissue>
    </source>
</reference>
<evidence type="ECO:0000256" key="4">
    <source>
        <dbReference type="ARBA" id="ARBA00022692"/>
    </source>
</evidence>
<dbReference type="PANTHER" id="PTHR31326">
    <property type="entry name" value="PROTEIN CLT2, CHLOROPLASTIC"/>
    <property type="match status" value="1"/>
</dbReference>
<dbReference type="AlphaFoldDB" id="A0A2K3LJG9"/>
<reference evidence="8 9" key="2">
    <citation type="journal article" date="2017" name="Front. Plant Sci.">
        <title>Gene Classification and Mining of Molecular Markers Useful in Red Clover (Trifolium pratense) Breeding.</title>
        <authorList>
            <person name="Istvanek J."/>
            <person name="Dluhosova J."/>
            <person name="Dluhos P."/>
            <person name="Patkova L."/>
            <person name="Nedelnik J."/>
            <person name="Repkova J."/>
        </authorList>
    </citation>
    <scope>NUCLEOTIDE SEQUENCE [LARGE SCALE GENOMIC DNA]</scope>
    <source>
        <strain evidence="9">cv. Tatra</strain>
        <tissue evidence="8">Young leaves</tissue>
    </source>
</reference>